<dbReference type="PANTHER" id="PTHR42793">
    <property type="entry name" value="COA BINDING DOMAIN CONTAINING PROTEIN"/>
    <property type="match status" value="1"/>
</dbReference>
<protein>
    <submittedName>
        <fullName evidence="3">Trans-feruloyl-CoA synthase FCS1</fullName>
        <ecNumber evidence="3">6.2.1.34</ecNumber>
    </submittedName>
</protein>
<keyword evidence="3" id="KW-0436">Ligase</keyword>
<sequence length="702" mass="72626">MSGVWQLLRPRSVAVVGASADPAKTAGRPVAYLRKHGFEGRIYPVNPKAADIDGLRCYPDVRSLPEAPDVAIVLLGAERTQQAIRELAAIGTGAAIVLASGYSETGEEGARRQRELREAAGSMRILGPNTIGLVNLTDRITLSASGALAVDQLVSGGIGLVSQSGGILGALLSRATARGIGFSKLISTSNEVDLELADFVDALADDPATRVIALYVESIRNPAAFRVAARKAAQAGKPIVAFKIGRSESGAQAAASHTGALAGADGMYDALFEDAGIIRAQTFSDLLDLPMALACERPLNGRRIAILTSTGGAGTLVADCLGLAGFDLPAPDAQTGAALRALQTGDHAALDRNPIDVTLAGLQPDLLRGAIRIVLESDAYDALVVIVGSSAVAQPELMADALRDSLALNAKPVLAYISPHAPRAAEVLSRYGIAAFHSPESVSAALGAMWRVRARGSAVASAPPPAPEPVSCPERGSLDEARAKALFARFGVPGVREIVVRSPAEAQRAAVQLGPRVVLKVLSGEILHKSEVGGVAVNVAPEDAGPRLTQMAADVRRHTGQTPEAFLVQEMVSGAAEVILGVHRDPLGTAILLGMGGVVAELIRDTTLVLLPEDGTALTAGQVEAALRRLKTWPLLDGYRGRERADVPALVDAVLAFARMAQSLGDQLVEAEINPLFVKPLGQGVCAADGIAILGPGAGGFR</sequence>
<dbReference type="Gene3D" id="3.40.50.720">
    <property type="entry name" value="NAD(P)-binding Rossmann-like Domain"/>
    <property type="match status" value="1"/>
</dbReference>
<evidence type="ECO:0000256" key="1">
    <source>
        <dbReference type="PROSITE-ProRule" id="PRU00409"/>
    </source>
</evidence>
<dbReference type="Pfam" id="PF13549">
    <property type="entry name" value="ATP-grasp_5"/>
    <property type="match status" value="1"/>
</dbReference>
<gene>
    <name evidence="3" type="primary">FCS1_1</name>
    <name evidence="3" type="ORF">LMG26788_01495</name>
</gene>
<dbReference type="PANTHER" id="PTHR42793:SF4">
    <property type="entry name" value="BLL6376 PROTEIN"/>
    <property type="match status" value="1"/>
</dbReference>
<dbReference type="Gene3D" id="3.40.50.261">
    <property type="entry name" value="Succinyl-CoA synthetase domains"/>
    <property type="match status" value="2"/>
</dbReference>
<dbReference type="EMBL" id="CADIKZ010000003">
    <property type="protein sequence ID" value="CAB3845731.1"/>
    <property type="molecule type" value="Genomic_DNA"/>
</dbReference>
<dbReference type="InterPro" id="IPR036291">
    <property type="entry name" value="NAD(P)-bd_dom_sf"/>
</dbReference>
<dbReference type="InterPro" id="IPR016102">
    <property type="entry name" value="Succinyl-CoA_synth-like"/>
</dbReference>
<keyword evidence="1" id="KW-0067">ATP-binding</keyword>
<dbReference type="RefSeq" id="WP_175140435.1">
    <property type="nucleotide sequence ID" value="NZ_CADIKZ010000003.1"/>
</dbReference>
<evidence type="ECO:0000313" key="3">
    <source>
        <dbReference type="EMBL" id="CAB3845731.1"/>
    </source>
</evidence>
<dbReference type="AlphaFoldDB" id="A0A6S7CTF7"/>
<keyword evidence="4" id="KW-1185">Reference proteome</keyword>
<dbReference type="EC" id="6.2.1.34" evidence="3"/>
<dbReference type="InterPro" id="IPR013815">
    <property type="entry name" value="ATP_grasp_subdomain_1"/>
</dbReference>
<dbReference type="InterPro" id="IPR011761">
    <property type="entry name" value="ATP-grasp"/>
</dbReference>
<organism evidence="3 4">
    <name type="scientific">Achromobacter pulmonis</name>
    <dbReference type="NCBI Taxonomy" id="1389932"/>
    <lineage>
        <taxon>Bacteria</taxon>
        <taxon>Pseudomonadati</taxon>
        <taxon>Pseudomonadota</taxon>
        <taxon>Betaproteobacteria</taxon>
        <taxon>Burkholderiales</taxon>
        <taxon>Alcaligenaceae</taxon>
        <taxon>Achromobacter</taxon>
    </lineage>
</organism>
<dbReference type="Proteomes" id="UP000494203">
    <property type="component" value="Unassembled WGS sequence"/>
</dbReference>
<dbReference type="GO" id="GO:0050563">
    <property type="term" value="F:trans-feruloyl-CoA synthase activity"/>
    <property type="evidence" value="ECO:0007669"/>
    <property type="project" value="UniProtKB-EC"/>
</dbReference>
<reference evidence="3 4" key="1">
    <citation type="submission" date="2020-04" db="EMBL/GenBank/DDBJ databases">
        <authorList>
            <person name="De Canck E."/>
        </authorList>
    </citation>
    <scope>NUCLEOTIDE SEQUENCE [LARGE SCALE GENOMIC DNA]</scope>
    <source>
        <strain evidence="3 4">LMG 26788</strain>
    </source>
</reference>
<dbReference type="Pfam" id="PF13607">
    <property type="entry name" value="Succ_CoA_lig"/>
    <property type="match status" value="1"/>
</dbReference>
<dbReference type="SMART" id="SM00881">
    <property type="entry name" value="CoA_binding"/>
    <property type="match status" value="1"/>
</dbReference>
<keyword evidence="1" id="KW-0547">Nucleotide-binding</keyword>
<dbReference type="InterPro" id="IPR032875">
    <property type="entry name" value="Succ_CoA_lig_flav_dom"/>
</dbReference>
<proteinExistence type="predicted"/>
<accession>A0A6S7CTF7</accession>
<dbReference type="PROSITE" id="PS50975">
    <property type="entry name" value="ATP_GRASP"/>
    <property type="match status" value="1"/>
</dbReference>
<feature type="domain" description="ATP-grasp" evidence="2">
    <location>
        <begin position="484"/>
        <end position="702"/>
    </location>
</feature>
<dbReference type="Pfam" id="PF13380">
    <property type="entry name" value="CoA_binding_2"/>
    <property type="match status" value="1"/>
</dbReference>
<dbReference type="InterPro" id="IPR003781">
    <property type="entry name" value="CoA-bd"/>
</dbReference>
<dbReference type="SUPFAM" id="SSF51735">
    <property type="entry name" value="NAD(P)-binding Rossmann-fold domains"/>
    <property type="match status" value="1"/>
</dbReference>
<dbReference type="SUPFAM" id="SSF52210">
    <property type="entry name" value="Succinyl-CoA synthetase domains"/>
    <property type="match status" value="2"/>
</dbReference>
<dbReference type="GO" id="GO:0046872">
    <property type="term" value="F:metal ion binding"/>
    <property type="evidence" value="ECO:0007669"/>
    <property type="project" value="InterPro"/>
</dbReference>
<evidence type="ECO:0000313" key="4">
    <source>
        <dbReference type="Proteomes" id="UP000494203"/>
    </source>
</evidence>
<dbReference type="GO" id="GO:0005524">
    <property type="term" value="F:ATP binding"/>
    <property type="evidence" value="ECO:0007669"/>
    <property type="project" value="UniProtKB-UniRule"/>
</dbReference>
<name>A0A6S7CTF7_9BURK</name>
<evidence type="ECO:0000259" key="2">
    <source>
        <dbReference type="PROSITE" id="PS50975"/>
    </source>
</evidence>
<dbReference type="Gene3D" id="3.30.1490.20">
    <property type="entry name" value="ATP-grasp fold, A domain"/>
    <property type="match status" value="1"/>
</dbReference>
<dbReference type="Gene3D" id="3.30.470.20">
    <property type="entry name" value="ATP-grasp fold, B domain"/>
    <property type="match status" value="1"/>
</dbReference>
<dbReference type="SUPFAM" id="SSF56059">
    <property type="entry name" value="Glutathione synthetase ATP-binding domain-like"/>
    <property type="match status" value="1"/>
</dbReference>